<comment type="caution">
    <text evidence="2">The sequence shown here is derived from an EMBL/GenBank/DDBJ whole genome shotgun (WGS) entry which is preliminary data.</text>
</comment>
<dbReference type="InterPro" id="IPR004875">
    <property type="entry name" value="DDE_SF_endonuclease_dom"/>
</dbReference>
<proteinExistence type="predicted"/>
<evidence type="ECO:0000313" key="3">
    <source>
        <dbReference type="Proteomes" id="UP000499080"/>
    </source>
</evidence>
<gene>
    <name evidence="2" type="ORF">AVEN_39650_1</name>
</gene>
<dbReference type="AlphaFoldDB" id="A0A4Y2QLI7"/>
<accession>A0A4Y2QLI7</accession>
<dbReference type="EMBL" id="BGPR01014204">
    <property type="protein sequence ID" value="GBN64182.1"/>
    <property type="molecule type" value="Genomic_DNA"/>
</dbReference>
<protein>
    <recommendedName>
        <fullName evidence="1">DDE-1 domain-containing protein</fullName>
    </recommendedName>
</protein>
<feature type="domain" description="DDE-1" evidence="1">
    <location>
        <begin position="26"/>
        <end position="90"/>
    </location>
</feature>
<dbReference type="GO" id="GO:0003676">
    <property type="term" value="F:nucleic acid binding"/>
    <property type="evidence" value="ECO:0007669"/>
    <property type="project" value="InterPro"/>
</dbReference>
<evidence type="ECO:0000259" key="1">
    <source>
        <dbReference type="Pfam" id="PF03184"/>
    </source>
</evidence>
<dbReference type="Pfam" id="PF03184">
    <property type="entry name" value="DDE_1"/>
    <property type="match status" value="1"/>
</dbReference>
<sequence length="91" mass="10347">MGEHSFPDGGPWSPLWRHPWSDDGLITGKFLPPNVTAAIQPMDQGVISTTKRHYRSELLKNFIHEVITLPNVWEQYSLLDAVYGISVAWTK</sequence>
<evidence type="ECO:0000313" key="2">
    <source>
        <dbReference type="EMBL" id="GBN64182.1"/>
    </source>
</evidence>
<dbReference type="Proteomes" id="UP000499080">
    <property type="component" value="Unassembled WGS sequence"/>
</dbReference>
<organism evidence="2 3">
    <name type="scientific">Araneus ventricosus</name>
    <name type="common">Orbweaver spider</name>
    <name type="synonym">Epeira ventricosa</name>
    <dbReference type="NCBI Taxonomy" id="182803"/>
    <lineage>
        <taxon>Eukaryota</taxon>
        <taxon>Metazoa</taxon>
        <taxon>Ecdysozoa</taxon>
        <taxon>Arthropoda</taxon>
        <taxon>Chelicerata</taxon>
        <taxon>Arachnida</taxon>
        <taxon>Araneae</taxon>
        <taxon>Araneomorphae</taxon>
        <taxon>Entelegynae</taxon>
        <taxon>Araneoidea</taxon>
        <taxon>Araneidae</taxon>
        <taxon>Araneus</taxon>
    </lineage>
</organism>
<name>A0A4Y2QLI7_ARAVE</name>
<feature type="non-terminal residue" evidence="2">
    <location>
        <position position="91"/>
    </location>
</feature>
<reference evidence="2 3" key="1">
    <citation type="journal article" date="2019" name="Sci. Rep.">
        <title>Orb-weaving spider Araneus ventricosus genome elucidates the spidroin gene catalogue.</title>
        <authorList>
            <person name="Kono N."/>
            <person name="Nakamura H."/>
            <person name="Ohtoshi R."/>
            <person name="Moran D.A.P."/>
            <person name="Shinohara A."/>
            <person name="Yoshida Y."/>
            <person name="Fujiwara M."/>
            <person name="Mori M."/>
            <person name="Tomita M."/>
            <person name="Arakawa K."/>
        </authorList>
    </citation>
    <scope>NUCLEOTIDE SEQUENCE [LARGE SCALE GENOMIC DNA]</scope>
</reference>
<keyword evidence="3" id="KW-1185">Reference proteome</keyword>